<evidence type="ECO:0000313" key="2">
    <source>
        <dbReference type="EMBL" id="KAG8450595.1"/>
    </source>
</evidence>
<proteinExistence type="predicted"/>
<protein>
    <submittedName>
        <fullName evidence="2">Uncharacterized protein</fullName>
    </submittedName>
</protein>
<keyword evidence="1" id="KW-1133">Transmembrane helix</keyword>
<evidence type="ECO:0000256" key="1">
    <source>
        <dbReference type="SAM" id="Phobius"/>
    </source>
</evidence>
<gene>
    <name evidence="2" type="ORF">GDO86_003026</name>
</gene>
<organism evidence="2 3">
    <name type="scientific">Hymenochirus boettgeri</name>
    <name type="common">Congo dwarf clawed frog</name>
    <dbReference type="NCBI Taxonomy" id="247094"/>
    <lineage>
        <taxon>Eukaryota</taxon>
        <taxon>Metazoa</taxon>
        <taxon>Chordata</taxon>
        <taxon>Craniata</taxon>
        <taxon>Vertebrata</taxon>
        <taxon>Euteleostomi</taxon>
        <taxon>Amphibia</taxon>
        <taxon>Batrachia</taxon>
        <taxon>Anura</taxon>
        <taxon>Pipoidea</taxon>
        <taxon>Pipidae</taxon>
        <taxon>Pipinae</taxon>
        <taxon>Hymenochirus</taxon>
    </lineage>
</organism>
<keyword evidence="1" id="KW-0472">Membrane</keyword>
<feature type="transmembrane region" description="Helical" evidence="1">
    <location>
        <begin position="85"/>
        <end position="103"/>
    </location>
</feature>
<dbReference type="AlphaFoldDB" id="A0A8T2JZA1"/>
<comment type="caution">
    <text evidence="2">The sequence shown here is derived from an EMBL/GenBank/DDBJ whole genome shotgun (WGS) entry which is preliminary data.</text>
</comment>
<dbReference type="EMBL" id="JAACNH010000002">
    <property type="protein sequence ID" value="KAG8450595.1"/>
    <property type="molecule type" value="Genomic_DNA"/>
</dbReference>
<dbReference type="Proteomes" id="UP000812440">
    <property type="component" value="Chromosome 2"/>
</dbReference>
<keyword evidence="3" id="KW-1185">Reference proteome</keyword>
<evidence type="ECO:0000313" key="3">
    <source>
        <dbReference type="Proteomes" id="UP000812440"/>
    </source>
</evidence>
<keyword evidence="1" id="KW-0812">Transmembrane</keyword>
<name>A0A8T2JZA1_9PIPI</name>
<reference evidence="2" key="1">
    <citation type="thesis" date="2020" institute="ProQuest LLC" country="789 East Eisenhower Parkway, Ann Arbor, MI, USA">
        <title>Comparative Genomics and Chromosome Evolution.</title>
        <authorList>
            <person name="Mudd A.B."/>
        </authorList>
    </citation>
    <scope>NUCLEOTIDE SEQUENCE</scope>
    <source>
        <strain evidence="2">Female2</strain>
        <tissue evidence="2">Blood</tissue>
    </source>
</reference>
<sequence>MSPNQMNILLNKTPVHGMIFGQHGYACALWVSPRDHLYQQHYGAIMSLALTDLCSRPLHKPIPDRTITMSNITLECNFPLISLPYFYFVHLIIPLLYTSYVLSHCRRKLKLNSVPHLF</sequence>
<accession>A0A8T2JZA1</accession>